<protein>
    <recommendedName>
        <fullName evidence="4">Rod shape-determining protein MreD</fullName>
    </recommendedName>
</protein>
<evidence type="ECO:0000313" key="2">
    <source>
        <dbReference type="EMBL" id="PIR88176.1"/>
    </source>
</evidence>
<keyword evidence="1" id="KW-0472">Membrane</keyword>
<feature type="transmembrane region" description="Helical" evidence="1">
    <location>
        <begin position="96"/>
        <end position="117"/>
    </location>
</feature>
<evidence type="ECO:0008006" key="4">
    <source>
        <dbReference type="Google" id="ProtNLM"/>
    </source>
</evidence>
<accession>A0A2H0UR83</accession>
<organism evidence="2 3">
    <name type="scientific">Candidatus Harrisonbacteria bacterium CG10_big_fil_rev_8_21_14_0_10_45_28</name>
    <dbReference type="NCBI Taxonomy" id="1974586"/>
    <lineage>
        <taxon>Bacteria</taxon>
        <taxon>Candidatus Harrisoniibacteriota</taxon>
    </lineage>
</organism>
<comment type="caution">
    <text evidence="2">The sequence shown here is derived from an EMBL/GenBank/DDBJ whole genome shotgun (WGS) entry which is preliminary data.</text>
</comment>
<keyword evidence="1" id="KW-0812">Transmembrane</keyword>
<feature type="transmembrane region" description="Helical" evidence="1">
    <location>
        <begin position="39"/>
        <end position="62"/>
    </location>
</feature>
<evidence type="ECO:0000256" key="1">
    <source>
        <dbReference type="SAM" id="Phobius"/>
    </source>
</evidence>
<evidence type="ECO:0000313" key="3">
    <source>
        <dbReference type="Proteomes" id="UP000230903"/>
    </source>
</evidence>
<keyword evidence="1" id="KW-1133">Transmembrane helix</keyword>
<dbReference type="EMBL" id="PFBC01000011">
    <property type="protein sequence ID" value="PIR88176.1"/>
    <property type="molecule type" value="Genomic_DNA"/>
</dbReference>
<dbReference type="AlphaFoldDB" id="A0A2H0UR83"/>
<gene>
    <name evidence="2" type="ORF">COU10_00685</name>
</gene>
<proteinExistence type="predicted"/>
<feature type="transmembrane region" description="Helical" evidence="1">
    <location>
        <begin position="69"/>
        <end position="90"/>
    </location>
</feature>
<reference evidence="3" key="1">
    <citation type="submission" date="2017-09" db="EMBL/GenBank/DDBJ databases">
        <title>Depth-based differentiation of microbial function through sediment-hosted aquifers and enrichment of novel symbionts in the deep terrestrial subsurface.</title>
        <authorList>
            <person name="Probst A.J."/>
            <person name="Ladd B."/>
            <person name="Jarett J.K."/>
            <person name="Geller-Mcgrath D.E."/>
            <person name="Sieber C.M.K."/>
            <person name="Emerson J.B."/>
            <person name="Anantharaman K."/>
            <person name="Thomas B.C."/>
            <person name="Malmstrom R."/>
            <person name="Stieglmeier M."/>
            <person name="Klingl A."/>
            <person name="Woyke T."/>
            <person name="Ryan C.M."/>
            <person name="Banfield J.F."/>
        </authorList>
    </citation>
    <scope>NUCLEOTIDE SEQUENCE [LARGE SCALE GENOMIC DNA]</scope>
</reference>
<name>A0A2H0UR83_9BACT</name>
<sequence length="154" mass="16876">MQRVLEKLGVGIVLLVLVILAVSLQGEDFFTWFGIKPNLVLGVLVASVLVLDWVWYGSLLIIGALGLEFYPGVGMIAVALMGTGILNFWLSRKFLAESFFAIFILGLAGTVTFYLILSPSYILSYPARVLVEAVYNLIIGGLIFGTLRYLNPTQ</sequence>
<feature type="transmembrane region" description="Helical" evidence="1">
    <location>
        <begin position="129"/>
        <end position="150"/>
    </location>
</feature>
<dbReference type="Proteomes" id="UP000230903">
    <property type="component" value="Unassembled WGS sequence"/>
</dbReference>